<dbReference type="SUPFAM" id="SSF51445">
    <property type="entry name" value="(Trans)glycosidases"/>
    <property type="match status" value="1"/>
</dbReference>
<evidence type="ECO:0000256" key="6">
    <source>
        <dbReference type="SAM" id="SignalP"/>
    </source>
</evidence>
<dbReference type="InterPro" id="IPR003593">
    <property type="entry name" value="AAA+_ATPase"/>
</dbReference>
<dbReference type="SMART" id="SM00382">
    <property type="entry name" value="AAA"/>
    <property type="match status" value="1"/>
</dbReference>
<dbReference type="Pfam" id="PF07724">
    <property type="entry name" value="AAA_2"/>
    <property type="match status" value="1"/>
</dbReference>
<feature type="domain" description="Clp ATPase C-terminal" evidence="8">
    <location>
        <begin position="861"/>
        <end position="955"/>
    </location>
</feature>
<evidence type="ECO:0000313" key="9">
    <source>
        <dbReference type="EMBL" id="TYJ56449.1"/>
    </source>
</evidence>
<dbReference type="InterPro" id="IPR003959">
    <property type="entry name" value="ATPase_AAA_core"/>
</dbReference>
<name>A0A5D3B1T9_9TREE</name>
<protein>
    <recommendedName>
        <fullName evidence="2">alpha-galactosidase</fullName>
        <ecNumber evidence="2">3.2.1.22</ecNumber>
    </recommendedName>
</protein>
<proteinExistence type="predicted"/>
<dbReference type="Gene3D" id="3.20.20.70">
    <property type="entry name" value="Aldolase class I"/>
    <property type="match status" value="1"/>
</dbReference>
<dbReference type="GO" id="GO:0051603">
    <property type="term" value="P:proteolysis involved in protein catabolic process"/>
    <property type="evidence" value="ECO:0007669"/>
    <property type="project" value="TreeGrafter"/>
</dbReference>
<dbReference type="InterPro" id="IPR050052">
    <property type="entry name" value="ATP-dep_Clp_protease_ClpX"/>
</dbReference>
<sequence>MLPTAVLFSILFFVRPALGAPACKSSQTDGESASSITSHQSGVGSTIISATSIITTSTEIASGTSTASATSPSATGNATSSVALGSTFLYELDATSVDSPIVSTNTGVSVDGQVYIVDAEGTSAETIAQYKANGKTVICYFSAGSWEPKRPDASSFDASCVCAAGESFTDDGCTSDENKLDGWNEWWLDIHSDSCKTSVQSVMTTRIEKAAAKGCDGVDPDNVDSFSNADQQHGNTAQDQVDYLLWLSSTAKANKNMLIGLKNAGSLLVDDNGQTTEWQSEIVSAFDFSVIESCHEWDECDIYDSFLAAGKPEFLIEYGNTTSCPSMSDGQHLLVYSENDLDSGLITLAGKGITGTGWPSKALSLHVLEARGRPVHRRWLSDTLPEGSLLSPITIHSRSRSSQEDTISGRIAPRLKHLEEEPEPPSPPPPPRAKAPPIILETPVPNPPSPRQATVSPSVSTRLDKELQDAVSWDPSRVTGTGMEGGAADPTLTHDLLTLRSREGQWARSGFFDSRPPPLPSLLGQAIKRRKGSGEDVASTGKSRKKQASTSSATQEVVSGQSVAAKRKDDVVIEKSNVLMIGPTGTGKTLMAKTLANILDVPFVSCDATTYTQAGYVGEDVENCVLRLLQASNYDIDRTELGIIHIDEIDKLARRGGGGEGSWGGGRDVGGEGVQQALLRLLEGTTLTLTAKPPPVTSSASTPSSSSSSPTSSSNSGPSAPSPIPKAELSAKGNERDPPGWNPNDPTNRGLGSGKRSVREGLPGYSGGGGGANKGDTFVVDTSNILFVLSGAFVGLEQIVNRRLGKGSIGFGAPLPKSQSEADQKLNPIPLKGLSTPDLTTYGLIPEFLGRLPTLTTLHPLSILDLVHILNEPKNALLKQYEALFEKYGSELKFTKKAIEEVARTGLERGGGARGLRGVLEEVLVDCMFEVPGSSVRYCLITAAVIRGEEQAFYFSRGQKTAFYSAIEAEDGPAIREGDEAGDELLDEGMRAVG</sequence>
<comment type="caution">
    <text evidence="9">The sequence shown here is derived from an EMBL/GenBank/DDBJ whole genome shotgun (WGS) entry which is preliminary data.</text>
</comment>
<keyword evidence="10" id="KW-1185">Reference proteome</keyword>
<dbReference type="InterPro" id="IPR013785">
    <property type="entry name" value="Aldolase_TIM"/>
</dbReference>
<dbReference type="AlphaFoldDB" id="A0A5D3B1T9"/>
<dbReference type="GO" id="GO:0005524">
    <property type="term" value="F:ATP binding"/>
    <property type="evidence" value="ECO:0007669"/>
    <property type="project" value="UniProtKB-KW"/>
</dbReference>
<feature type="compositionally biased region" description="Gly residues" evidence="5">
    <location>
        <begin position="764"/>
        <end position="773"/>
    </location>
</feature>
<evidence type="ECO:0000256" key="5">
    <source>
        <dbReference type="SAM" id="MobiDB-lite"/>
    </source>
</evidence>
<evidence type="ECO:0000256" key="3">
    <source>
        <dbReference type="ARBA" id="ARBA00022741"/>
    </source>
</evidence>
<feature type="compositionally biased region" description="Pro residues" evidence="5">
    <location>
        <begin position="424"/>
        <end position="434"/>
    </location>
</feature>
<feature type="compositionally biased region" description="Polar residues" evidence="5">
    <location>
        <begin position="451"/>
        <end position="461"/>
    </location>
</feature>
<feature type="signal peptide" evidence="6">
    <location>
        <begin position="1"/>
        <end position="19"/>
    </location>
</feature>
<evidence type="ECO:0000256" key="2">
    <source>
        <dbReference type="ARBA" id="ARBA00012755"/>
    </source>
</evidence>
<dbReference type="InterPro" id="IPR027417">
    <property type="entry name" value="P-loop_NTPase"/>
</dbReference>
<keyword evidence="3" id="KW-0547">Nucleotide-binding</keyword>
<dbReference type="GO" id="GO:0016887">
    <property type="term" value="F:ATP hydrolysis activity"/>
    <property type="evidence" value="ECO:0007669"/>
    <property type="project" value="InterPro"/>
</dbReference>
<dbReference type="GO" id="GO:0004557">
    <property type="term" value="F:alpha-galactosidase activity"/>
    <property type="evidence" value="ECO:0007669"/>
    <property type="project" value="UniProtKB-EC"/>
</dbReference>
<dbReference type="EC" id="3.2.1.22" evidence="2"/>
<dbReference type="PANTHER" id="PTHR48102:SF7">
    <property type="entry name" value="ATP-DEPENDENT CLP PROTEASE ATP-BINDING SUBUNIT CLPX-LIKE, MITOCHONDRIAL"/>
    <property type="match status" value="1"/>
</dbReference>
<gene>
    <name evidence="9" type="ORF">B9479_002852</name>
</gene>
<organism evidence="9 10">
    <name type="scientific">Cryptococcus floricola</name>
    <dbReference type="NCBI Taxonomy" id="2591691"/>
    <lineage>
        <taxon>Eukaryota</taxon>
        <taxon>Fungi</taxon>
        <taxon>Dikarya</taxon>
        <taxon>Basidiomycota</taxon>
        <taxon>Agaricomycotina</taxon>
        <taxon>Tremellomycetes</taxon>
        <taxon>Tremellales</taxon>
        <taxon>Cryptococcaceae</taxon>
        <taxon>Cryptococcus</taxon>
    </lineage>
</organism>
<feature type="domain" description="AAA+ ATPase" evidence="7">
    <location>
        <begin position="574"/>
        <end position="805"/>
    </location>
</feature>
<evidence type="ECO:0000259" key="8">
    <source>
        <dbReference type="SMART" id="SM01086"/>
    </source>
</evidence>
<keyword evidence="4" id="KW-0067">ATP-binding</keyword>
<dbReference type="Pfam" id="PF10431">
    <property type="entry name" value="ClpB_D2-small"/>
    <property type="match status" value="1"/>
</dbReference>
<feature type="compositionally biased region" description="Low complexity" evidence="5">
    <location>
        <begin position="697"/>
        <end position="719"/>
    </location>
</feature>
<dbReference type="InterPro" id="IPR017853">
    <property type="entry name" value="GH"/>
</dbReference>
<dbReference type="SUPFAM" id="SSF52540">
    <property type="entry name" value="P-loop containing nucleoside triphosphate hydrolases"/>
    <property type="match status" value="1"/>
</dbReference>
<dbReference type="Pfam" id="PF03537">
    <property type="entry name" value="Glyco_hydro_114"/>
    <property type="match status" value="1"/>
</dbReference>
<feature type="region of interest" description="Disordered" evidence="5">
    <location>
        <begin position="509"/>
        <end position="561"/>
    </location>
</feature>
<keyword evidence="6" id="KW-0732">Signal</keyword>
<evidence type="ECO:0000259" key="7">
    <source>
        <dbReference type="SMART" id="SM00382"/>
    </source>
</evidence>
<dbReference type="InterPro" id="IPR004352">
    <property type="entry name" value="GH114_TIM-barrel"/>
</dbReference>
<dbReference type="FunFam" id="1.10.8.60:FF:000138">
    <property type="entry name" value="ATP-dependent Clp protease ATP-binding subunit ClpX"/>
    <property type="match status" value="1"/>
</dbReference>
<dbReference type="Gene3D" id="3.40.50.300">
    <property type="entry name" value="P-loop containing nucleotide triphosphate hydrolases"/>
    <property type="match status" value="1"/>
</dbReference>
<accession>A0A5D3B1T9</accession>
<reference evidence="9 10" key="1">
    <citation type="submission" date="2017-05" db="EMBL/GenBank/DDBJ databases">
        <title>The Genome Sequence of Tsuchiyaea wingfieldii DSM 27421.</title>
        <authorList>
            <person name="Cuomo C."/>
            <person name="Passer A."/>
            <person name="Billmyre B."/>
            <person name="Heitman J."/>
        </authorList>
    </citation>
    <scope>NUCLEOTIDE SEQUENCE [LARGE SCALE GENOMIC DNA]</scope>
    <source>
        <strain evidence="9 10">DSM 27421</strain>
    </source>
</reference>
<dbReference type="PANTHER" id="PTHR48102">
    <property type="entry name" value="ATP-DEPENDENT CLP PROTEASE ATP-BINDING SUBUNIT CLPX-LIKE, MITOCHONDRIAL-RELATED"/>
    <property type="match status" value="1"/>
</dbReference>
<dbReference type="Gene3D" id="1.10.8.60">
    <property type="match status" value="1"/>
</dbReference>
<comment type="catalytic activity">
    <reaction evidence="1">
        <text>Hydrolysis of terminal, non-reducing alpha-D-galactose residues in alpha-D-galactosides, including galactose oligosaccharides, galactomannans and galactolipids.</text>
        <dbReference type="EC" id="3.2.1.22"/>
    </reaction>
</comment>
<dbReference type="Proteomes" id="UP000322245">
    <property type="component" value="Unassembled WGS sequence"/>
</dbReference>
<feature type="region of interest" description="Disordered" evidence="5">
    <location>
        <begin position="418"/>
        <end position="461"/>
    </location>
</feature>
<evidence type="ECO:0000256" key="4">
    <source>
        <dbReference type="ARBA" id="ARBA00022840"/>
    </source>
</evidence>
<feature type="region of interest" description="Disordered" evidence="5">
    <location>
        <begin position="688"/>
        <end position="773"/>
    </location>
</feature>
<dbReference type="GO" id="GO:0005759">
    <property type="term" value="C:mitochondrial matrix"/>
    <property type="evidence" value="ECO:0007669"/>
    <property type="project" value="TreeGrafter"/>
</dbReference>
<feature type="chain" id="PRO_5022819077" description="alpha-galactosidase" evidence="6">
    <location>
        <begin position="20"/>
        <end position="994"/>
    </location>
</feature>
<dbReference type="SMART" id="SM01086">
    <property type="entry name" value="ClpB_D2-small"/>
    <property type="match status" value="1"/>
</dbReference>
<evidence type="ECO:0000313" key="10">
    <source>
        <dbReference type="Proteomes" id="UP000322245"/>
    </source>
</evidence>
<feature type="compositionally biased region" description="Polar residues" evidence="5">
    <location>
        <begin position="548"/>
        <end position="561"/>
    </location>
</feature>
<dbReference type="InterPro" id="IPR019489">
    <property type="entry name" value="Clp_ATPase_C"/>
</dbReference>
<dbReference type="EMBL" id="NIDF01000024">
    <property type="protein sequence ID" value="TYJ56449.1"/>
    <property type="molecule type" value="Genomic_DNA"/>
</dbReference>
<evidence type="ECO:0000256" key="1">
    <source>
        <dbReference type="ARBA" id="ARBA00001255"/>
    </source>
</evidence>